<dbReference type="EMBL" id="CP096659">
    <property type="protein sequence ID" value="UPV74086.1"/>
    <property type="molecule type" value="Genomic_DNA"/>
</dbReference>
<keyword evidence="3" id="KW-1185">Reference proteome</keyword>
<dbReference type="AlphaFoldDB" id="A0A8U0HTQ6"/>
<sequence length="98" mass="11006">MTDELQPNDLREEERVRVEWSPRGGRGTGDDATGEVTRVWRPDADVEEFTVERGDDAINVYTDYRTPVVERVEGGLEDGEEPETETVGRLDAILPASE</sequence>
<gene>
    <name evidence="2" type="ORF">M0R89_16290</name>
</gene>
<dbReference type="RefSeq" id="WP_248650134.1">
    <property type="nucleotide sequence ID" value="NZ_CP096659.1"/>
</dbReference>
<accession>A0A8U0HTQ6</accession>
<proteinExistence type="predicted"/>
<feature type="compositionally biased region" description="Basic and acidic residues" evidence="1">
    <location>
        <begin position="9"/>
        <end position="20"/>
    </location>
</feature>
<protein>
    <submittedName>
        <fullName evidence="2">Uncharacterized protein</fullName>
    </submittedName>
</protein>
<dbReference type="GeneID" id="72186791"/>
<organism evidence="2 3">
    <name type="scientific">Halorussus limi</name>
    <dbReference type="NCBI Taxonomy" id="2938695"/>
    <lineage>
        <taxon>Archaea</taxon>
        <taxon>Methanobacteriati</taxon>
        <taxon>Methanobacteriota</taxon>
        <taxon>Stenosarchaea group</taxon>
        <taxon>Halobacteria</taxon>
        <taxon>Halobacteriales</taxon>
        <taxon>Haladaptataceae</taxon>
        <taxon>Halorussus</taxon>
    </lineage>
</organism>
<reference evidence="2 3" key="1">
    <citation type="submission" date="2022-04" db="EMBL/GenBank/DDBJ databases">
        <title>Diverse halophilic archaea isolated from saline environments.</title>
        <authorList>
            <person name="Cui H.-L."/>
        </authorList>
    </citation>
    <scope>NUCLEOTIDE SEQUENCE [LARGE SCALE GENOMIC DNA]</scope>
    <source>
        <strain evidence="2 3">XZYJT49</strain>
    </source>
</reference>
<name>A0A8U0HTQ6_9EURY</name>
<dbReference type="KEGG" id="halx:M0R89_16290"/>
<feature type="region of interest" description="Disordered" evidence="1">
    <location>
        <begin position="1"/>
        <end position="34"/>
    </location>
</feature>
<dbReference type="Proteomes" id="UP000830729">
    <property type="component" value="Chromosome"/>
</dbReference>
<evidence type="ECO:0000313" key="3">
    <source>
        <dbReference type="Proteomes" id="UP000830729"/>
    </source>
</evidence>
<evidence type="ECO:0000313" key="2">
    <source>
        <dbReference type="EMBL" id="UPV74086.1"/>
    </source>
</evidence>
<evidence type="ECO:0000256" key="1">
    <source>
        <dbReference type="SAM" id="MobiDB-lite"/>
    </source>
</evidence>